<dbReference type="AlphaFoldDB" id="A0AAN8RGT7"/>
<dbReference type="EMBL" id="JAGTTL010000002">
    <property type="protein sequence ID" value="KAK6327172.1"/>
    <property type="molecule type" value="Genomic_DNA"/>
</dbReference>
<feature type="region of interest" description="Disordered" evidence="1">
    <location>
        <begin position="1"/>
        <end position="119"/>
    </location>
</feature>
<evidence type="ECO:0000313" key="2">
    <source>
        <dbReference type="EMBL" id="KAK6327172.1"/>
    </source>
</evidence>
<gene>
    <name evidence="2" type="ORF">J4Q44_G00028170</name>
</gene>
<keyword evidence="3" id="KW-1185">Reference proteome</keyword>
<accession>A0AAN8RGT7</accession>
<evidence type="ECO:0000256" key="1">
    <source>
        <dbReference type="SAM" id="MobiDB-lite"/>
    </source>
</evidence>
<dbReference type="Proteomes" id="UP001356427">
    <property type="component" value="Unassembled WGS sequence"/>
</dbReference>
<feature type="compositionally biased region" description="Basic and acidic residues" evidence="1">
    <location>
        <begin position="91"/>
        <end position="106"/>
    </location>
</feature>
<sequence>MNMNVPTEDGSVFDSDQEADRPITALRARHARQSPTSTEQEVEEHESRKALPCTAVKPGSVSDPAKHQSPHATTLRTTAPNPKDQSPTLTETRDRGESLPNLEKRPTKTLFLYEELNSK</sequence>
<name>A0AAN8RGT7_9TELE</name>
<feature type="compositionally biased region" description="Polar residues" evidence="1">
    <location>
        <begin position="70"/>
        <end position="90"/>
    </location>
</feature>
<protein>
    <submittedName>
        <fullName evidence="2">Uncharacterized protein</fullName>
    </submittedName>
</protein>
<proteinExistence type="predicted"/>
<reference evidence="2 3" key="1">
    <citation type="submission" date="2021-04" db="EMBL/GenBank/DDBJ databases">
        <authorList>
            <person name="De Guttry C."/>
            <person name="Zahm M."/>
            <person name="Klopp C."/>
            <person name="Cabau C."/>
            <person name="Louis A."/>
            <person name="Berthelot C."/>
            <person name="Parey E."/>
            <person name="Roest Crollius H."/>
            <person name="Montfort J."/>
            <person name="Robinson-Rechavi M."/>
            <person name="Bucao C."/>
            <person name="Bouchez O."/>
            <person name="Gislard M."/>
            <person name="Lluch J."/>
            <person name="Milhes M."/>
            <person name="Lampietro C."/>
            <person name="Lopez Roques C."/>
            <person name="Donnadieu C."/>
            <person name="Braasch I."/>
            <person name="Desvignes T."/>
            <person name="Postlethwait J."/>
            <person name="Bobe J."/>
            <person name="Wedekind C."/>
            <person name="Guiguen Y."/>
        </authorList>
    </citation>
    <scope>NUCLEOTIDE SEQUENCE [LARGE SCALE GENOMIC DNA]</scope>
    <source>
        <strain evidence="2">Cs_M1</strain>
        <tissue evidence="2">Blood</tissue>
    </source>
</reference>
<evidence type="ECO:0000313" key="3">
    <source>
        <dbReference type="Proteomes" id="UP001356427"/>
    </source>
</evidence>
<comment type="caution">
    <text evidence="2">The sequence shown here is derived from an EMBL/GenBank/DDBJ whole genome shotgun (WGS) entry which is preliminary data.</text>
</comment>
<organism evidence="2 3">
    <name type="scientific">Coregonus suidteri</name>
    <dbReference type="NCBI Taxonomy" id="861788"/>
    <lineage>
        <taxon>Eukaryota</taxon>
        <taxon>Metazoa</taxon>
        <taxon>Chordata</taxon>
        <taxon>Craniata</taxon>
        <taxon>Vertebrata</taxon>
        <taxon>Euteleostomi</taxon>
        <taxon>Actinopterygii</taxon>
        <taxon>Neopterygii</taxon>
        <taxon>Teleostei</taxon>
        <taxon>Protacanthopterygii</taxon>
        <taxon>Salmoniformes</taxon>
        <taxon>Salmonidae</taxon>
        <taxon>Coregoninae</taxon>
        <taxon>Coregonus</taxon>
    </lineage>
</organism>